<feature type="compositionally biased region" description="Basic and acidic residues" evidence="1">
    <location>
        <begin position="240"/>
        <end position="249"/>
    </location>
</feature>
<dbReference type="RefSeq" id="WP_012754745.1">
    <property type="nucleotide sequence ID" value="NC_012846.1"/>
</dbReference>
<name>C6AC02_BARGA</name>
<dbReference type="STRING" id="634504.Bgr_03740"/>
<gene>
    <name evidence="2" type="ordered locus">Bgr_03740</name>
</gene>
<feature type="region of interest" description="Disordered" evidence="1">
    <location>
        <begin position="210"/>
        <end position="250"/>
    </location>
</feature>
<dbReference type="OrthoDB" id="7597389at2"/>
<evidence type="ECO:0000313" key="3">
    <source>
        <dbReference type="Proteomes" id="UP000001489"/>
    </source>
</evidence>
<keyword evidence="3" id="KW-1185">Reference proteome</keyword>
<dbReference type="AlphaFoldDB" id="C6AC02"/>
<dbReference type="EMBL" id="CP001562">
    <property type="protein sequence ID" value="ACS50714.1"/>
    <property type="molecule type" value="Genomic_DNA"/>
</dbReference>
<dbReference type="Proteomes" id="UP000001489">
    <property type="component" value="Chromosome"/>
</dbReference>
<evidence type="ECO:0000256" key="1">
    <source>
        <dbReference type="SAM" id="MobiDB-lite"/>
    </source>
</evidence>
<dbReference type="KEGG" id="bgr:Bgr_03740"/>
<reference evidence="2 3" key="1">
    <citation type="journal article" date="2009" name="PLoS Genet.">
        <title>Run-off replication of host-adaptability genes is associated with gene transfer agents in the genome of mouse-infecting Bartonella grahamii.</title>
        <authorList>
            <person name="Berglund E.C."/>
            <person name="Frank A.C."/>
            <person name="Calteau A."/>
            <person name="Vinnere Pettersson O."/>
            <person name="Granberg F."/>
            <person name="Eriksson A.-S."/>
            <person name="Naeslund K."/>
            <person name="Holmberg M."/>
            <person name="Lindroos H."/>
            <person name="Andersson S.G."/>
        </authorList>
    </citation>
    <scope>NUCLEOTIDE SEQUENCE [LARGE SCALE GENOMIC DNA]</scope>
    <source>
        <strain evidence="3">as4aup</strain>
    </source>
</reference>
<dbReference type="HOGENOM" id="CLU_062383_0_0_5"/>
<evidence type="ECO:0008006" key="4">
    <source>
        <dbReference type="Google" id="ProtNLM"/>
    </source>
</evidence>
<organism evidence="2 3">
    <name type="scientific">Bartonella grahamii (strain as4aup)</name>
    <dbReference type="NCBI Taxonomy" id="634504"/>
    <lineage>
        <taxon>Bacteria</taxon>
        <taxon>Pseudomonadati</taxon>
        <taxon>Pseudomonadota</taxon>
        <taxon>Alphaproteobacteria</taxon>
        <taxon>Hyphomicrobiales</taxon>
        <taxon>Bartonellaceae</taxon>
        <taxon>Bartonella</taxon>
    </lineage>
</organism>
<feature type="compositionally biased region" description="Polar residues" evidence="1">
    <location>
        <begin position="226"/>
        <end position="238"/>
    </location>
</feature>
<sequence length="416" mass="47266">MSSKLPWTRLFADRWAVVVDYLPPVEGNIYMRLRFRMLRTGEPLFCNIKVLSHYTGYSVKKFETALNVLLEEGYIIRLADGRLWNLDVEEELNNSNESLDKVSKTSRSKKLSERAKKAAQARWDKHTNDACDDAKAIENTDKNDAKAMLNDAKVIKHDANSMLKDAKHDAYDMLNDAYIYNINNNTNINSYNKKTNTIVLAKKEIGSESLETNEQVDEPTEVAAVETTSEQIESSSDNKPPIHEQENVSKKAKRAQANLGCRLPADFEPDYDFAIAEGLPPERVKVEIAKFRDYWRSKAGANATKIDWQATWRNWVRRAIEGLEKTKNTNNNGGNNGNFSKDQRTRGGTGETIRNLIGATQLSDASTRYRATDREMCNSGVPMDLEKWHSIDKNPRETSFRSLSDCSKLTYLESVC</sequence>
<evidence type="ECO:0000313" key="2">
    <source>
        <dbReference type="EMBL" id="ACS50714.1"/>
    </source>
</evidence>
<proteinExistence type="predicted"/>
<protein>
    <recommendedName>
        <fullName evidence="4">Phage related protein</fullName>
    </recommendedName>
</protein>
<accession>C6AC02</accession>
<dbReference type="eggNOG" id="COG3756">
    <property type="taxonomic scope" value="Bacteria"/>
</dbReference>
<feature type="region of interest" description="Disordered" evidence="1">
    <location>
        <begin position="326"/>
        <end position="354"/>
    </location>
</feature>